<dbReference type="CDD" id="cd10787">
    <property type="entry name" value="LamB_YcsF_like"/>
    <property type="match status" value="1"/>
</dbReference>
<accession>A0A917DXU2</accession>
<dbReference type="EC" id="3.5.2.9" evidence="1"/>
<proteinExistence type="inferred from homology"/>
<dbReference type="GO" id="GO:0017168">
    <property type="term" value="F:5-oxoprolinase (ATP-hydrolyzing) activity"/>
    <property type="evidence" value="ECO:0007669"/>
    <property type="project" value="UniProtKB-UniRule"/>
</dbReference>
<keyword evidence="1" id="KW-0547">Nucleotide-binding</keyword>
<dbReference type="Pfam" id="PF03746">
    <property type="entry name" value="LamB_YcsF"/>
    <property type="match status" value="1"/>
</dbReference>
<dbReference type="Proteomes" id="UP000609064">
    <property type="component" value="Unassembled WGS sequence"/>
</dbReference>
<dbReference type="PANTHER" id="PTHR30292:SF0">
    <property type="entry name" value="5-OXOPROLINASE SUBUNIT A"/>
    <property type="match status" value="1"/>
</dbReference>
<gene>
    <name evidence="2" type="primary">ycsF</name>
    <name evidence="1" type="synonym">pxpA</name>
    <name evidence="2" type="ORF">GCM10011514_50670</name>
</gene>
<organism evidence="2 3">
    <name type="scientific">Emticicia aquatilis</name>
    <dbReference type="NCBI Taxonomy" id="1537369"/>
    <lineage>
        <taxon>Bacteria</taxon>
        <taxon>Pseudomonadati</taxon>
        <taxon>Bacteroidota</taxon>
        <taxon>Cytophagia</taxon>
        <taxon>Cytophagales</taxon>
        <taxon>Leadbetterellaceae</taxon>
        <taxon>Emticicia</taxon>
    </lineage>
</organism>
<reference evidence="2" key="2">
    <citation type="submission" date="2020-09" db="EMBL/GenBank/DDBJ databases">
        <authorList>
            <person name="Sun Q."/>
            <person name="Zhou Y."/>
        </authorList>
    </citation>
    <scope>NUCLEOTIDE SEQUENCE</scope>
    <source>
        <strain evidence="2">CGMCC 1.15958</strain>
    </source>
</reference>
<comment type="function">
    <text evidence="1">Catalyzes the cleavage of 5-oxoproline to form L-glutamate coupled to the hydrolysis of ATP to ADP and inorganic phosphate.</text>
</comment>
<dbReference type="InterPro" id="IPR005501">
    <property type="entry name" value="LamB/YcsF/PxpA-like"/>
</dbReference>
<keyword evidence="1" id="KW-0378">Hydrolase</keyword>
<dbReference type="GO" id="GO:0005975">
    <property type="term" value="P:carbohydrate metabolic process"/>
    <property type="evidence" value="ECO:0007669"/>
    <property type="project" value="InterPro"/>
</dbReference>
<comment type="subunit">
    <text evidence="1">Forms a complex composed of PxpA, PxpB and PxpC.</text>
</comment>
<keyword evidence="1" id="KW-0067">ATP-binding</keyword>
<evidence type="ECO:0000313" key="2">
    <source>
        <dbReference type="EMBL" id="GGD80463.1"/>
    </source>
</evidence>
<comment type="similarity">
    <text evidence="1">Belongs to the LamB/PxpA family.</text>
</comment>
<dbReference type="InterPro" id="IPR011330">
    <property type="entry name" value="Glyco_hydro/deAcase_b/a-brl"/>
</dbReference>
<protein>
    <recommendedName>
        <fullName evidence="1">5-oxoprolinase subunit A</fullName>
        <shortName evidence="1">5-OPase subunit A</shortName>
        <ecNumber evidence="1">3.5.2.9</ecNumber>
    </recommendedName>
    <alternativeName>
        <fullName evidence="1">5-oxoprolinase (ATP-hydrolyzing) subunit A</fullName>
    </alternativeName>
</protein>
<comment type="caution">
    <text evidence="2">The sequence shown here is derived from an EMBL/GenBank/DDBJ whole genome shotgun (WGS) entry which is preliminary data.</text>
</comment>
<dbReference type="HAMAP" id="MF_00691">
    <property type="entry name" value="PxpA"/>
    <property type="match status" value="1"/>
</dbReference>
<name>A0A917DXU2_9BACT</name>
<dbReference type="NCBIfam" id="NF003816">
    <property type="entry name" value="PRK05406.1-5"/>
    <property type="match status" value="1"/>
</dbReference>
<dbReference type="RefSeq" id="WP_188770803.1">
    <property type="nucleotide sequence ID" value="NZ_BMKK01000016.1"/>
</dbReference>
<evidence type="ECO:0000256" key="1">
    <source>
        <dbReference type="HAMAP-Rule" id="MF_00691"/>
    </source>
</evidence>
<dbReference type="AlphaFoldDB" id="A0A917DXU2"/>
<dbReference type="SUPFAM" id="SSF88713">
    <property type="entry name" value="Glycoside hydrolase/deacetylase"/>
    <property type="match status" value="1"/>
</dbReference>
<dbReference type="Gene3D" id="3.20.20.370">
    <property type="entry name" value="Glycoside hydrolase/deacetylase"/>
    <property type="match status" value="1"/>
</dbReference>
<dbReference type="EMBL" id="BMKK01000016">
    <property type="protein sequence ID" value="GGD80463.1"/>
    <property type="molecule type" value="Genomic_DNA"/>
</dbReference>
<evidence type="ECO:0000313" key="3">
    <source>
        <dbReference type="Proteomes" id="UP000609064"/>
    </source>
</evidence>
<dbReference type="NCBIfam" id="NF003814">
    <property type="entry name" value="PRK05406.1-3"/>
    <property type="match status" value="1"/>
</dbReference>
<comment type="catalytic activity">
    <reaction evidence="1">
        <text>5-oxo-L-proline + ATP + 2 H2O = L-glutamate + ADP + phosphate + H(+)</text>
        <dbReference type="Rhea" id="RHEA:10348"/>
        <dbReference type="ChEBI" id="CHEBI:15377"/>
        <dbReference type="ChEBI" id="CHEBI:15378"/>
        <dbReference type="ChEBI" id="CHEBI:29985"/>
        <dbReference type="ChEBI" id="CHEBI:30616"/>
        <dbReference type="ChEBI" id="CHEBI:43474"/>
        <dbReference type="ChEBI" id="CHEBI:58402"/>
        <dbReference type="ChEBI" id="CHEBI:456216"/>
        <dbReference type="EC" id="3.5.2.9"/>
    </reaction>
</comment>
<reference evidence="2" key="1">
    <citation type="journal article" date="2014" name="Int. J. Syst. Evol. Microbiol.">
        <title>Complete genome sequence of Corynebacterium casei LMG S-19264T (=DSM 44701T), isolated from a smear-ripened cheese.</title>
        <authorList>
            <consortium name="US DOE Joint Genome Institute (JGI-PGF)"/>
            <person name="Walter F."/>
            <person name="Albersmeier A."/>
            <person name="Kalinowski J."/>
            <person name="Ruckert C."/>
        </authorList>
    </citation>
    <scope>NUCLEOTIDE SEQUENCE</scope>
    <source>
        <strain evidence="2">CGMCC 1.15958</strain>
    </source>
</reference>
<dbReference type="PANTHER" id="PTHR30292">
    <property type="entry name" value="UNCHARACTERIZED PROTEIN YBGL-RELATED"/>
    <property type="match status" value="1"/>
</dbReference>
<dbReference type="GO" id="GO:0005524">
    <property type="term" value="F:ATP binding"/>
    <property type="evidence" value="ECO:0007669"/>
    <property type="project" value="UniProtKB-UniRule"/>
</dbReference>
<keyword evidence="3" id="KW-1185">Reference proteome</keyword>
<sequence>MINKKIDLNCDMGEAFGAWPMGNDSALMELISSANVACGFHAGDATIMRKTAQLAIEKNVAVGAHPAFPDLQGFGRRNMQLSPQEVYDICVYQIGAMFGTVRALGGKLHHVKPHGALYNMAAKDAALAKAIAQATKAIHPDLILYGLSGSHLITEAEKIGLRTASEVFADRTYQNDGNLTPRTQANAMIESSQEAVNQVMMMIEKQVVISTEGREVGLKADTVCIHGDGIHAVEFARELRNTLLGRNIFIETIK</sequence>